<evidence type="ECO:0000256" key="2">
    <source>
        <dbReference type="ARBA" id="ARBA00001911"/>
    </source>
</evidence>
<dbReference type="RefSeq" id="WP_380849370.1">
    <property type="nucleotide sequence ID" value="NZ_JBHSFP010000037.1"/>
</dbReference>
<comment type="cofactor">
    <cofactor evidence="2 8">
        <name>NAD(+)</name>
        <dbReference type="ChEBI" id="CHEBI:57540"/>
    </cofactor>
</comment>
<evidence type="ECO:0000313" key="10">
    <source>
        <dbReference type="EMBL" id="MFC4535905.1"/>
    </source>
</evidence>
<sequence>MRILITGGAGFIGSNFVRRLLLGAYPWFGRFEVVVLDKLTYAGNLANLAPVIDDPRLDFVRGDLCDTGLVDKVMRGVNTVVHFAAESHVDRSIDGGLAFVTTNIVGGYVLFDAARRHGADACVAVSTDEVYGSIDSGSWPEDHPLDPTSPYSASKASSDLLALSLHRTHGAPVTIVRSSNNYGPYQYPEKVIPLFVTNLLDGRKVPLYGDGGNVREWTHVDDHCRGIALAAHKGRAGEVYNIGSGHTLSNLELTDALLRLTGNDRSMVEPVADRKGHDRRYSVDFGKITAELGYRPEIPFADGLAGTVQWYAENRAWWEPLRRATV</sequence>
<evidence type="ECO:0000256" key="1">
    <source>
        <dbReference type="ARBA" id="ARBA00001539"/>
    </source>
</evidence>
<gene>
    <name evidence="10" type="primary">rfbB</name>
    <name evidence="10" type="ORF">ACFO60_34505</name>
</gene>
<dbReference type="EC" id="4.2.1.46" evidence="4 8"/>
<evidence type="ECO:0000256" key="6">
    <source>
        <dbReference type="ARBA" id="ARBA00023027"/>
    </source>
</evidence>
<evidence type="ECO:0000256" key="7">
    <source>
        <dbReference type="ARBA" id="ARBA00023239"/>
    </source>
</evidence>
<dbReference type="SUPFAM" id="SSF51735">
    <property type="entry name" value="NAD(P)-binding Rossmann-fold domains"/>
    <property type="match status" value="1"/>
</dbReference>
<evidence type="ECO:0000313" key="11">
    <source>
        <dbReference type="Proteomes" id="UP001596004"/>
    </source>
</evidence>
<feature type="domain" description="NAD(P)-binding" evidence="9">
    <location>
        <begin position="4"/>
        <end position="305"/>
    </location>
</feature>
<name>A0ABV9CTK6_9ACTN</name>
<evidence type="ECO:0000256" key="4">
    <source>
        <dbReference type="ARBA" id="ARBA00011990"/>
    </source>
</evidence>
<dbReference type="NCBIfam" id="TIGR01181">
    <property type="entry name" value="dTDP_gluc_dehyt"/>
    <property type="match status" value="1"/>
</dbReference>
<dbReference type="InterPro" id="IPR020904">
    <property type="entry name" value="Sc_DH/Rdtase_CS"/>
</dbReference>
<dbReference type="EMBL" id="JBHSFP010000037">
    <property type="protein sequence ID" value="MFC4535905.1"/>
    <property type="molecule type" value="Genomic_DNA"/>
</dbReference>
<evidence type="ECO:0000259" key="9">
    <source>
        <dbReference type="Pfam" id="PF16363"/>
    </source>
</evidence>
<comment type="caution">
    <text evidence="10">The sequence shown here is derived from an EMBL/GenBank/DDBJ whole genome shotgun (WGS) entry which is preliminary data.</text>
</comment>
<keyword evidence="6" id="KW-0520">NAD</keyword>
<dbReference type="InterPro" id="IPR016040">
    <property type="entry name" value="NAD(P)-bd_dom"/>
</dbReference>
<protein>
    <recommendedName>
        <fullName evidence="5 8">dTDP-glucose 4,6-dehydratase</fullName>
        <ecNumber evidence="4 8">4.2.1.46</ecNumber>
    </recommendedName>
</protein>
<dbReference type="CDD" id="cd05246">
    <property type="entry name" value="dTDP_GD_SDR_e"/>
    <property type="match status" value="1"/>
</dbReference>
<dbReference type="InterPro" id="IPR036291">
    <property type="entry name" value="NAD(P)-bd_dom_sf"/>
</dbReference>
<comment type="catalytic activity">
    <reaction evidence="1 8">
        <text>dTDP-alpha-D-glucose = dTDP-4-dehydro-6-deoxy-alpha-D-glucose + H2O</text>
        <dbReference type="Rhea" id="RHEA:17221"/>
        <dbReference type="ChEBI" id="CHEBI:15377"/>
        <dbReference type="ChEBI" id="CHEBI:57477"/>
        <dbReference type="ChEBI" id="CHEBI:57649"/>
        <dbReference type="EC" id="4.2.1.46"/>
    </reaction>
</comment>
<evidence type="ECO:0000256" key="5">
    <source>
        <dbReference type="ARBA" id="ARBA00016977"/>
    </source>
</evidence>
<dbReference type="PANTHER" id="PTHR43000">
    <property type="entry name" value="DTDP-D-GLUCOSE 4,6-DEHYDRATASE-RELATED"/>
    <property type="match status" value="1"/>
</dbReference>
<dbReference type="Gene3D" id="3.90.25.10">
    <property type="entry name" value="UDP-galactose 4-epimerase, domain 1"/>
    <property type="match status" value="1"/>
</dbReference>
<evidence type="ECO:0000256" key="8">
    <source>
        <dbReference type="RuleBase" id="RU004473"/>
    </source>
</evidence>
<accession>A0ABV9CTK6</accession>
<dbReference type="Proteomes" id="UP001596004">
    <property type="component" value="Unassembled WGS sequence"/>
</dbReference>
<comment type="similarity">
    <text evidence="3 8">Belongs to the NAD(P)-dependent epimerase/dehydratase family. dTDP-glucose dehydratase subfamily.</text>
</comment>
<evidence type="ECO:0000256" key="3">
    <source>
        <dbReference type="ARBA" id="ARBA00008178"/>
    </source>
</evidence>
<organism evidence="10 11">
    <name type="scientific">Sphaerisporangium dianthi</name>
    <dbReference type="NCBI Taxonomy" id="1436120"/>
    <lineage>
        <taxon>Bacteria</taxon>
        <taxon>Bacillati</taxon>
        <taxon>Actinomycetota</taxon>
        <taxon>Actinomycetes</taxon>
        <taxon>Streptosporangiales</taxon>
        <taxon>Streptosporangiaceae</taxon>
        <taxon>Sphaerisporangium</taxon>
    </lineage>
</organism>
<dbReference type="PROSITE" id="PS00061">
    <property type="entry name" value="ADH_SHORT"/>
    <property type="match status" value="1"/>
</dbReference>
<dbReference type="Pfam" id="PF16363">
    <property type="entry name" value="GDP_Man_Dehyd"/>
    <property type="match status" value="1"/>
</dbReference>
<keyword evidence="11" id="KW-1185">Reference proteome</keyword>
<proteinExistence type="inferred from homology"/>
<reference evidence="11" key="1">
    <citation type="journal article" date="2019" name="Int. J. Syst. Evol. Microbiol.">
        <title>The Global Catalogue of Microorganisms (GCM) 10K type strain sequencing project: providing services to taxonomists for standard genome sequencing and annotation.</title>
        <authorList>
            <consortium name="The Broad Institute Genomics Platform"/>
            <consortium name="The Broad Institute Genome Sequencing Center for Infectious Disease"/>
            <person name="Wu L."/>
            <person name="Ma J."/>
        </authorList>
    </citation>
    <scope>NUCLEOTIDE SEQUENCE [LARGE SCALE GENOMIC DNA]</scope>
    <source>
        <strain evidence="11">CGMCC 4.7132</strain>
    </source>
</reference>
<keyword evidence="7 8" id="KW-0456">Lyase</keyword>
<dbReference type="GO" id="GO:0008460">
    <property type="term" value="F:dTDP-glucose 4,6-dehydratase activity"/>
    <property type="evidence" value="ECO:0007669"/>
    <property type="project" value="UniProtKB-EC"/>
</dbReference>
<dbReference type="InterPro" id="IPR005888">
    <property type="entry name" value="dTDP_Gluc_deHydtase"/>
</dbReference>
<dbReference type="Gene3D" id="3.40.50.720">
    <property type="entry name" value="NAD(P)-binding Rossmann-like Domain"/>
    <property type="match status" value="1"/>
</dbReference>